<dbReference type="SMART" id="SM00481">
    <property type="entry name" value="POLIIIAc"/>
    <property type="match status" value="1"/>
</dbReference>
<dbReference type="Gene3D" id="1.10.150.650">
    <property type="match status" value="1"/>
</dbReference>
<dbReference type="InterPro" id="IPR052018">
    <property type="entry name" value="PHP_domain"/>
</dbReference>
<dbReference type="InterPro" id="IPR003141">
    <property type="entry name" value="Pol/His_phosphatase_N"/>
</dbReference>
<dbReference type="RefSeq" id="WP_267647706.1">
    <property type="nucleotide sequence ID" value="NZ_JANHGR010000002.1"/>
</dbReference>
<dbReference type="Pfam" id="PF02811">
    <property type="entry name" value="PHP"/>
    <property type="match status" value="1"/>
</dbReference>
<comment type="caution">
    <text evidence="2">The sequence shown here is derived from an EMBL/GenBank/DDBJ whole genome shotgun (WGS) entry which is preliminary data.</text>
</comment>
<protein>
    <submittedName>
        <fullName evidence="2">PHP domain-containing protein</fullName>
    </submittedName>
</protein>
<dbReference type="InterPro" id="IPR016195">
    <property type="entry name" value="Pol/histidinol_Pase-like"/>
</dbReference>
<gene>
    <name evidence="2" type="ORF">ACFSAU_12355</name>
</gene>
<dbReference type="InterPro" id="IPR004013">
    <property type="entry name" value="PHP_dom"/>
</dbReference>
<evidence type="ECO:0000313" key="3">
    <source>
        <dbReference type="Proteomes" id="UP001597139"/>
    </source>
</evidence>
<reference evidence="2 3" key="1">
    <citation type="journal article" date="2019" name="Int. J. Syst. Evol. Microbiol.">
        <title>The Global Catalogue of Microorganisms (GCM) 10K type strain sequencing project: providing services to taxonomists for standard genome sequencing and annotation.</title>
        <authorList>
            <consortium name="The Broad Institute Genomics Platform"/>
            <consortium name="The Broad Institute Genome Sequencing Center for Infectious Disease"/>
            <person name="Wu L."/>
            <person name="Ma J."/>
        </authorList>
    </citation>
    <scope>NUCLEOTIDE SEQUENCE [LARGE SCALE GENOMIC DNA]</scope>
    <source>
        <strain evidence="2 3">CGMCC 1.12859</strain>
    </source>
</reference>
<dbReference type="PANTHER" id="PTHR42924">
    <property type="entry name" value="EXONUCLEASE"/>
    <property type="match status" value="1"/>
</dbReference>
<dbReference type="Proteomes" id="UP001597139">
    <property type="component" value="Unassembled WGS sequence"/>
</dbReference>
<dbReference type="Gene3D" id="3.20.20.140">
    <property type="entry name" value="Metal-dependent hydrolases"/>
    <property type="match status" value="1"/>
</dbReference>
<proteinExistence type="predicted"/>
<dbReference type="SUPFAM" id="SSF89550">
    <property type="entry name" value="PHP domain-like"/>
    <property type="match status" value="1"/>
</dbReference>
<evidence type="ECO:0000259" key="1">
    <source>
        <dbReference type="SMART" id="SM00481"/>
    </source>
</evidence>
<sequence>MSVVADLHAHTTVSDGTFSLPALVDTARQEGLDAVAVTDHDRYHPELSVPVERRDGLLVVRGIELRVDAGEERVDLLGYGLSETEALTAEVERLQQDRIDRGRRIVENVEAELGVDLGIEPHEGLGRPHIARAVVESEADYGTVSEVFDDLIGDDGPCFVAREVPDFTTGRELLEEACAFVGLAHPLRYDDPGAALELAADLDAVERYYPYDRPVSPDDAEALDPRPVEAAIADHDLLATGGTDAHETDLAVDGLPRGAWERVRARLPEPVELP</sequence>
<dbReference type="AlphaFoldDB" id="A0ABD6BUT2"/>
<feature type="domain" description="Polymerase/histidinol phosphatase N-terminal" evidence="1">
    <location>
        <begin position="5"/>
        <end position="69"/>
    </location>
</feature>
<accession>A0ABD6BUT2</accession>
<dbReference type="EMBL" id="JBHUCZ010000010">
    <property type="protein sequence ID" value="MFD1568284.1"/>
    <property type="molecule type" value="Genomic_DNA"/>
</dbReference>
<organism evidence="2 3">
    <name type="scientific">Halolamina litorea</name>
    <dbReference type="NCBI Taxonomy" id="1515593"/>
    <lineage>
        <taxon>Archaea</taxon>
        <taxon>Methanobacteriati</taxon>
        <taxon>Methanobacteriota</taxon>
        <taxon>Stenosarchaea group</taxon>
        <taxon>Halobacteria</taxon>
        <taxon>Halobacteriales</taxon>
        <taxon>Haloferacaceae</taxon>
    </lineage>
</organism>
<dbReference type="PANTHER" id="PTHR42924:SF18">
    <property type="entry name" value="POLYMERASE_HISTIDINOL PHOSPHATASE N-TERMINAL DOMAIN-CONTAINING PROTEIN"/>
    <property type="match status" value="1"/>
</dbReference>
<keyword evidence="3" id="KW-1185">Reference proteome</keyword>
<name>A0ABD6BUT2_9EURY</name>
<evidence type="ECO:0000313" key="2">
    <source>
        <dbReference type="EMBL" id="MFD1568284.1"/>
    </source>
</evidence>